<evidence type="ECO:0000313" key="2">
    <source>
        <dbReference type="Proteomes" id="UP000022311"/>
    </source>
</evidence>
<dbReference type="Proteomes" id="UP000022311">
    <property type="component" value="Unassembled WGS sequence"/>
</dbReference>
<evidence type="ECO:0000313" key="1">
    <source>
        <dbReference type="EMBL" id="EUD11819.1"/>
    </source>
</evidence>
<reference evidence="1 2" key="1">
    <citation type="submission" date="2014-01" db="EMBL/GenBank/DDBJ databases">
        <authorList>
            <person name="Durkin A.S."/>
            <person name="McCorrison J."/>
            <person name="Torralba M."/>
            <person name="Gillis M."/>
            <person name="Haft D.H."/>
            <person name="Methe B."/>
            <person name="Sutton G."/>
            <person name="Nelson K.E."/>
        </authorList>
    </citation>
    <scope>NUCLEOTIDE SEQUENCE [LARGE SCALE GENOMIC DNA]</scope>
    <source>
        <strain evidence="1 2">205/92</strain>
    </source>
</reference>
<comment type="caution">
    <text evidence="1">The sequence shown here is derived from an EMBL/GenBank/DDBJ whole genome shotgun (WGS) entry which is preliminary data.</text>
</comment>
<gene>
    <name evidence="1" type="ORF">HMPREF1563_1161</name>
</gene>
<dbReference type="AlphaFoldDB" id="A0AAV3M8U9"/>
<dbReference type="EMBL" id="JALD01000032">
    <property type="protein sequence ID" value="EUD11819.1"/>
    <property type="molecule type" value="Genomic_DNA"/>
</dbReference>
<organism evidence="1 2">
    <name type="scientific">Providencia alcalifaciens 205/92</name>
    <dbReference type="NCBI Taxonomy" id="1256988"/>
    <lineage>
        <taxon>Bacteria</taxon>
        <taxon>Pseudomonadati</taxon>
        <taxon>Pseudomonadota</taxon>
        <taxon>Gammaproteobacteria</taxon>
        <taxon>Enterobacterales</taxon>
        <taxon>Morganellaceae</taxon>
        <taxon>Providencia</taxon>
    </lineage>
</organism>
<protein>
    <submittedName>
        <fullName evidence="1">Uncharacterized protein</fullName>
    </submittedName>
</protein>
<name>A0AAV3M8U9_9GAMM</name>
<accession>A0AAV3M8U9</accession>
<proteinExistence type="predicted"/>
<sequence length="38" mass="4344">MRGSLSTLLEMSLKEVGVGNLLAEKQVMKYVRFMWVKA</sequence>